<feature type="region of interest" description="Disordered" evidence="8">
    <location>
        <begin position="1085"/>
        <end position="1110"/>
    </location>
</feature>
<evidence type="ECO:0000256" key="7">
    <source>
        <dbReference type="PROSITE-ProRule" id="PRU00146"/>
    </source>
</evidence>
<feature type="region of interest" description="Disordered" evidence="8">
    <location>
        <begin position="231"/>
        <end position="276"/>
    </location>
</feature>
<dbReference type="GO" id="GO:0045892">
    <property type="term" value="P:negative regulation of DNA-templated transcription"/>
    <property type="evidence" value="ECO:0007669"/>
    <property type="project" value="TreeGrafter"/>
</dbReference>
<dbReference type="CDD" id="cd09583">
    <property type="entry name" value="SAM_Atherin-like"/>
    <property type="match status" value="1"/>
</dbReference>
<dbReference type="PANTHER" id="PTHR12247">
    <property type="entry name" value="POLYCOMB GROUP PROTEIN"/>
    <property type="match status" value="1"/>
</dbReference>
<evidence type="ECO:0000256" key="3">
    <source>
        <dbReference type="ARBA" id="ARBA00022723"/>
    </source>
</evidence>
<feature type="compositionally biased region" description="Low complexity" evidence="8">
    <location>
        <begin position="1092"/>
        <end position="1110"/>
    </location>
</feature>
<sequence length="1280" mass="143414">MLNLLTASTSRVQKRAYCPTPFMSLPGENHFLPQYAGYDLSWSSICEHSHENKKSRLLNPTSLVPLLRFGHMLVSSHPQIDCVNQFSTGNQENVAPFTNYTHQNIKRPRFMADKPDQYVQAFCSSTKPYVSSSNSSEDLKLSSNVPWSSDPYPLDYICEKNLLNTSFSSCFGSIKTPGTSTIIVSKLPQSVCVMFPNTDTTQISYSGCNSYASVSAHTSCSATVQATENSSLPFTHSSTNSSRDSKNISQDEEGTQNNLKASVFKHEPRKRKSRNYSSTVMVEVNTTGQTNSSFFHSNENIITKGDAKSTLNSDQEYQSSSCATTVPIQLTNASGVTPSTMCEQLSYPFSHNVITHTSSSVSSRPKCSINHAPLSSNAVRRSMSTSRRPILPNHLRKYPNTLLLNTRLGFKSVCNTAAIQSIHHIRSDLKPIPCHDRPPFTQYHRQNVSSAINESSNRKRKSTSTRENKPSILKPFIIASKTGSVVTSSNTGVITPSFKIDALPSYIIANFIPTNLAYVNTVYYSSPEEDFLWKSQFFGKKNAQQLIYTLIYLFAKSLHLRNSHQLHQLRFGLNSQLKVVYFNDNNDDEINNNKIKSDTSYLTLKDDPMMSSNKCINHKSGNSSLIYRPDSSCSLLTKTSITSMSPSSALSSSPPPRTTVTNVSSQKNYSYFDYLDENTPRDYTVKQNAKLQNKISRCSSISFPRSDTNEQQLMTTTTSSEINFIFDHNSVNNHERCIVCYHEFYVFKRLSSIGQSLKNNYFLTWKTNCTTENSWFNCRPIEPAQLATILRKIESTLAYTAVRIKQRKQYKINSLPLELGSSQDLITKSTSSRLSSVKNNLQQIKRLDNSCYSNSGNSPLNLVTRKYKNQTDTGVNVRIFKTSGYQQSNFQINIAHPTCLDYWPELTERARQSPWQCSDCKTCTVCNNSEYRSDLIICDACDKGFHIECHRPKLEESIDRSLPWVCASCQDEGYRVAIGTLPSGNNNQNYSSPNKTKESNDDLMKTPLKEINSSYEYIKTESKQEINESGVEENIIKSVESSPHSTVGQHLTTTTSNTICNENFPADINSTGHSSVVLTPTKTCCSTSPKLNESNNSNNNSTNISTNNNSTTCGINSVQLDGECLHENKSSTSIQEDATDNDKKTSPISSNSTSDLHLKSCLEDNNNNNNDTSNIKEIKNEIENISESNMIINGENQEIPSNNNRPTDVSIWSVDHVQQWLLEEGFPREAEAFYQQEIDGTCLLLMKRMDVLTELGIKLGPAVKIYERIKRFQSQCGSPT</sequence>
<evidence type="ECO:0000256" key="5">
    <source>
        <dbReference type="ARBA" id="ARBA00022833"/>
    </source>
</evidence>
<dbReference type="InterPro" id="IPR013083">
    <property type="entry name" value="Znf_RING/FYVE/PHD"/>
</dbReference>
<keyword evidence="4 7" id="KW-0863">Zinc-finger</keyword>
<dbReference type="PROSITE" id="PS50105">
    <property type="entry name" value="SAM_DOMAIN"/>
    <property type="match status" value="1"/>
</dbReference>
<dbReference type="Pfam" id="PF00536">
    <property type="entry name" value="SAM_1"/>
    <property type="match status" value="1"/>
</dbReference>
<dbReference type="GO" id="GO:0003682">
    <property type="term" value="F:chromatin binding"/>
    <property type="evidence" value="ECO:0007669"/>
    <property type="project" value="TreeGrafter"/>
</dbReference>
<keyword evidence="5" id="KW-0862">Zinc</keyword>
<evidence type="ECO:0000256" key="1">
    <source>
        <dbReference type="ARBA" id="ARBA00022499"/>
    </source>
</evidence>
<feature type="domain" description="SAM" evidence="10">
    <location>
        <begin position="1212"/>
        <end position="1257"/>
    </location>
</feature>
<dbReference type="PANTHER" id="PTHR12247:SF139">
    <property type="entry name" value="ATHERIN-RELATED"/>
    <property type="match status" value="1"/>
</dbReference>
<feature type="region of interest" description="Disordered" evidence="8">
    <location>
        <begin position="448"/>
        <end position="468"/>
    </location>
</feature>
<evidence type="ECO:0000256" key="4">
    <source>
        <dbReference type="ARBA" id="ARBA00022771"/>
    </source>
</evidence>
<protein>
    <submittedName>
        <fullName evidence="11">Phd finger protein, putative</fullName>
    </submittedName>
</protein>
<dbReference type="Gene3D" id="3.30.40.10">
    <property type="entry name" value="Zinc/RING finger domain, C3HC4 (zinc finger)"/>
    <property type="match status" value="1"/>
</dbReference>
<evidence type="ECO:0000259" key="10">
    <source>
        <dbReference type="PROSITE" id="PS50105"/>
    </source>
</evidence>
<dbReference type="InterPro" id="IPR001965">
    <property type="entry name" value="Znf_PHD"/>
</dbReference>
<evidence type="ECO:0000256" key="2">
    <source>
        <dbReference type="ARBA" id="ARBA00022553"/>
    </source>
</evidence>
<accession>A0A3Q0KMT0</accession>
<feature type="domain" description="PHD-type" evidence="9">
    <location>
        <begin position="920"/>
        <end position="972"/>
    </location>
</feature>
<dbReference type="GO" id="GO:0008270">
    <property type="term" value="F:zinc ion binding"/>
    <property type="evidence" value="ECO:0007669"/>
    <property type="project" value="UniProtKB-KW"/>
</dbReference>
<dbReference type="GO" id="GO:0042393">
    <property type="term" value="F:histone binding"/>
    <property type="evidence" value="ECO:0007669"/>
    <property type="project" value="TreeGrafter"/>
</dbReference>
<dbReference type="InterPro" id="IPR013761">
    <property type="entry name" value="SAM/pointed_sf"/>
</dbReference>
<dbReference type="InterPro" id="IPR001660">
    <property type="entry name" value="SAM"/>
</dbReference>
<dbReference type="SMART" id="SM00454">
    <property type="entry name" value="SAM"/>
    <property type="match status" value="1"/>
</dbReference>
<dbReference type="ExpressionAtlas" id="A0A3Q0KMT0">
    <property type="expression patterns" value="baseline"/>
</dbReference>
<feature type="compositionally biased region" description="Polar residues" evidence="8">
    <location>
        <begin position="1146"/>
        <end position="1155"/>
    </location>
</feature>
<dbReference type="InterPro" id="IPR050548">
    <property type="entry name" value="PcG_chromatin_remod_factors"/>
</dbReference>
<dbReference type="InterPro" id="IPR019787">
    <property type="entry name" value="Znf_PHD-finger"/>
</dbReference>
<evidence type="ECO:0000313" key="11">
    <source>
        <dbReference type="WBParaSite" id="Smp_137110.1"/>
    </source>
</evidence>
<organism evidence="11">
    <name type="scientific">Schistosoma mansoni</name>
    <name type="common">Blood fluke</name>
    <dbReference type="NCBI Taxonomy" id="6183"/>
    <lineage>
        <taxon>Eukaryota</taxon>
        <taxon>Metazoa</taxon>
        <taxon>Spiralia</taxon>
        <taxon>Lophotrochozoa</taxon>
        <taxon>Platyhelminthes</taxon>
        <taxon>Trematoda</taxon>
        <taxon>Digenea</taxon>
        <taxon>Strigeidida</taxon>
        <taxon>Schistosomatoidea</taxon>
        <taxon>Schistosomatidae</taxon>
        <taxon>Schistosoma</taxon>
    </lineage>
</organism>
<dbReference type="InterPro" id="IPR011011">
    <property type="entry name" value="Znf_FYVE_PHD"/>
</dbReference>
<keyword evidence="2" id="KW-0597">Phosphoprotein</keyword>
<dbReference type="InterPro" id="IPR021893">
    <property type="entry name" value="ZMYM2-like_C"/>
</dbReference>
<dbReference type="SMART" id="SM00249">
    <property type="entry name" value="PHD"/>
    <property type="match status" value="1"/>
</dbReference>
<keyword evidence="6" id="KW-0832">Ubl conjugation</keyword>
<dbReference type="SUPFAM" id="SSF57903">
    <property type="entry name" value="FYVE/PHD zinc finger"/>
    <property type="match status" value="1"/>
</dbReference>
<dbReference type="SUPFAM" id="SSF47769">
    <property type="entry name" value="SAM/Pointed domain"/>
    <property type="match status" value="1"/>
</dbReference>
<feature type="compositionally biased region" description="Polar residues" evidence="8">
    <location>
        <begin position="231"/>
        <end position="242"/>
    </location>
</feature>
<dbReference type="Gene3D" id="1.10.150.50">
    <property type="entry name" value="Transcription Factor, Ets-1"/>
    <property type="match status" value="1"/>
</dbReference>
<dbReference type="PROSITE" id="PS50016">
    <property type="entry name" value="ZF_PHD_2"/>
    <property type="match status" value="1"/>
</dbReference>
<keyword evidence="3" id="KW-0479">Metal-binding</keyword>
<keyword evidence="1" id="KW-1017">Isopeptide bond</keyword>
<evidence type="ECO:0000256" key="8">
    <source>
        <dbReference type="SAM" id="MobiDB-lite"/>
    </source>
</evidence>
<dbReference type="GO" id="GO:0005634">
    <property type="term" value="C:nucleus"/>
    <property type="evidence" value="ECO:0007669"/>
    <property type="project" value="TreeGrafter"/>
</dbReference>
<dbReference type="WBParaSite" id="Smp_137110.1">
    <property type="protein sequence ID" value="Smp_137110.1"/>
    <property type="gene ID" value="Smp_137110"/>
</dbReference>
<dbReference type="InParanoid" id="A0A3Q0KMT0"/>
<name>A0A3Q0KMT0_SCHMA</name>
<dbReference type="Pfam" id="PF12012">
    <property type="entry name" value="DUF3504"/>
    <property type="match status" value="1"/>
</dbReference>
<feature type="region of interest" description="Disordered" evidence="8">
    <location>
        <begin position="1129"/>
        <end position="1173"/>
    </location>
</feature>
<evidence type="ECO:0000259" key="9">
    <source>
        <dbReference type="PROSITE" id="PS50016"/>
    </source>
</evidence>
<dbReference type="Pfam" id="PF00628">
    <property type="entry name" value="PHD"/>
    <property type="match status" value="1"/>
</dbReference>
<dbReference type="AlphaFoldDB" id="A0A3Q0KMT0"/>
<dbReference type="STRING" id="6183.A0A3Q0KMT0"/>
<reference evidence="11" key="1">
    <citation type="submission" date="2018-12" db="UniProtKB">
        <authorList>
            <consortium name="WormBaseParasite"/>
        </authorList>
    </citation>
    <scope>IDENTIFICATION</scope>
    <source>
        <strain evidence="11">Puerto Rican</strain>
    </source>
</reference>
<evidence type="ECO:0000256" key="6">
    <source>
        <dbReference type="ARBA" id="ARBA00022843"/>
    </source>
</evidence>
<proteinExistence type="predicted"/>